<evidence type="ECO:0000256" key="1">
    <source>
        <dbReference type="ARBA" id="ARBA00004123"/>
    </source>
</evidence>
<dbReference type="GO" id="GO:0006357">
    <property type="term" value="P:regulation of transcription by RNA polymerase II"/>
    <property type="evidence" value="ECO:0007669"/>
    <property type="project" value="TreeGrafter"/>
</dbReference>
<keyword evidence="3" id="KW-0863">Zinc-finger</keyword>
<keyword evidence="4" id="KW-0862">Zinc</keyword>
<evidence type="ECO:0000256" key="3">
    <source>
        <dbReference type="ARBA" id="ARBA00022771"/>
    </source>
</evidence>
<dbReference type="GO" id="GO:0003713">
    <property type="term" value="F:transcription coactivator activity"/>
    <property type="evidence" value="ECO:0007669"/>
    <property type="project" value="TreeGrafter"/>
</dbReference>
<feature type="domain" description="C2H2-type" evidence="6">
    <location>
        <begin position="28"/>
        <end position="50"/>
    </location>
</feature>
<feature type="compositionally biased region" description="Basic and acidic residues" evidence="5">
    <location>
        <begin position="870"/>
        <end position="880"/>
    </location>
</feature>
<feature type="compositionally biased region" description="Acidic residues" evidence="5">
    <location>
        <begin position="1221"/>
        <end position="1240"/>
    </location>
</feature>
<feature type="compositionally biased region" description="Acidic residues" evidence="5">
    <location>
        <begin position="535"/>
        <end position="563"/>
    </location>
</feature>
<feature type="compositionally biased region" description="Acidic residues" evidence="5">
    <location>
        <begin position="387"/>
        <end position="413"/>
    </location>
</feature>
<feature type="region of interest" description="Disordered" evidence="5">
    <location>
        <begin position="814"/>
        <end position="1039"/>
    </location>
</feature>
<feature type="compositionally biased region" description="Low complexity" evidence="5">
    <location>
        <begin position="887"/>
        <end position="898"/>
    </location>
</feature>
<dbReference type="SUPFAM" id="SSF46689">
    <property type="entry name" value="Homeodomain-like"/>
    <property type="match status" value="1"/>
</dbReference>
<dbReference type="GO" id="GO:0006338">
    <property type="term" value="P:chromatin remodeling"/>
    <property type="evidence" value="ECO:0007669"/>
    <property type="project" value="TreeGrafter"/>
</dbReference>
<feature type="region of interest" description="Disordered" evidence="5">
    <location>
        <begin position="383"/>
        <end position="426"/>
    </location>
</feature>
<dbReference type="Gene3D" id="1.10.10.60">
    <property type="entry name" value="Homeodomain-like"/>
    <property type="match status" value="1"/>
</dbReference>
<keyword evidence="2" id="KW-0479">Metal-binding</keyword>
<feature type="compositionally biased region" description="Basic and acidic residues" evidence="5">
    <location>
        <begin position="1029"/>
        <end position="1039"/>
    </location>
</feature>
<feature type="compositionally biased region" description="Basic and acidic residues" evidence="5">
    <location>
        <begin position="1427"/>
        <end position="1438"/>
    </location>
</feature>
<dbReference type="InterPro" id="IPR055141">
    <property type="entry name" value="TADA2A_B-like_dom"/>
</dbReference>
<evidence type="ECO:0000256" key="2">
    <source>
        <dbReference type="ARBA" id="ARBA00022723"/>
    </source>
</evidence>
<dbReference type="PANTHER" id="PTHR12374:SF20">
    <property type="entry name" value="TRANSCRIPTIONAL ADAPTER 2-ALPHA"/>
    <property type="match status" value="1"/>
</dbReference>
<feature type="compositionally biased region" description="Acidic residues" evidence="5">
    <location>
        <begin position="981"/>
        <end position="996"/>
    </location>
</feature>
<accession>A0AAN5IF44</accession>
<feature type="compositionally biased region" description="Basic residues" evidence="5">
    <location>
        <begin position="1439"/>
        <end position="1462"/>
    </location>
</feature>
<dbReference type="GO" id="GO:0003682">
    <property type="term" value="F:chromatin binding"/>
    <property type="evidence" value="ECO:0007669"/>
    <property type="project" value="TreeGrafter"/>
</dbReference>
<feature type="compositionally biased region" description="Basic and acidic residues" evidence="5">
    <location>
        <begin position="1283"/>
        <end position="1300"/>
    </location>
</feature>
<gene>
    <name evidence="7" type="ORF">PMAYCL1PPCAC_30646</name>
</gene>
<feature type="compositionally biased region" description="Low complexity" evidence="5">
    <location>
        <begin position="702"/>
        <end position="712"/>
    </location>
</feature>
<feature type="compositionally biased region" description="Polar residues" evidence="5">
    <location>
        <begin position="564"/>
        <end position="573"/>
    </location>
</feature>
<comment type="caution">
    <text evidence="7">The sequence shown here is derived from an EMBL/GenBank/DDBJ whole genome shotgun (WGS) entry which is preliminary data.</text>
</comment>
<feature type="compositionally biased region" description="Acidic residues" evidence="5">
    <location>
        <begin position="501"/>
        <end position="515"/>
    </location>
</feature>
<evidence type="ECO:0000256" key="4">
    <source>
        <dbReference type="ARBA" id="ARBA00022833"/>
    </source>
</evidence>
<feature type="region of interest" description="Disordered" evidence="5">
    <location>
        <begin position="699"/>
        <end position="730"/>
    </location>
</feature>
<feature type="compositionally biased region" description="Basic and acidic residues" evidence="5">
    <location>
        <begin position="720"/>
        <end position="730"/>
    </location>
</feature>
<reference evidence="8" key="1">
    <citation type="submission" date="2022-10" db="EMBL/GenBank/DDBJ databases">
        <title>Genome assembly of Pristionchus species.</title>
        <authorList>
            <person name="Yoshida K."/>
            <person name="Sommer R.J."/>
        </authorList>
    </citation>
    <scope>NUCLEOTIDE SEQUENCE [LARGE SCALE GENOMIC DNA]</scope>
    <source>
        <strain evidence="8">RS5460</strain>
    </source>
</reference>
<dbReference type="InterPro" id="IPR041983">
    <property type="entry name" value="ADA2-like_ZZ"/>
</dbReference>
<feature type="compositionally biased region" description="Polar residues" evidence="5">
    <location>
        <begin position="1199"/>
        <end position="1216"/>
    </location>
</feature>
<organism evidence="7 8">
    <name type="scientific">Pristionchus mayeri</name>
    <dbReference type="NCBI Taxonomy" id="1317129"/>
    <lineage>
        <taxon>Eukaryota</taxon>
        <taxon>Metazoa</taxon>
        <taxon>Ecdysozoa</taxon>
        <taxon>Nematoda</taxon>
        <taxon>Chromadorea</taxon>
        <taxon>Rhabditida</taxon>
        <taxon>Rhabditina</taxon>
        <taxon>Diplogasteromorpha</taxon>
        <taxon>Diplogasteroidea</taxon>
        <taxon>Neodiplogasteridae</taxon>
        <taxon>Pristionchus</taxon>
    </lineage>
</organism>
<comment type="subcellular location">
    <subcellularLocation>
        <location evidence="1">Nucleus</location>
    </subcellularLocation>
</comment>
<dbReference type="InterPro" id="IPR013087">
    <property type="entry name" value="Znf_C2H2_type"/>
</dbReference>
<evidence type="ECO:0000313" key="8">
    <source>
        <dbReference type="Proteomes" id="UP001328107"/>
    </source>
</evidence>
<feature type="compositionally biased region" description="Acidic residues" evidence="5">
    <location>
        <begin position="959"/>
        <end position="971"/>
    </location>
</feature>
<dbReference type="PROSITE" id="PS00028">
    <property type="entry name" value="ZINC_FINGER_C2H2_1"/>
    <property type="match status" value="1"/>
</dbReference>
<dbReference type="InterPro" id="IPR009057">
    <property type="entry name" value="Homeodomain-like_sf"/>
</dbReference>
<feature type="compositionally biased region" description="Basic and acidic residues" evidence="5">
    <location>
        <begin position="924"/>
        <end position="958"/>
    </location>
</feature>
<dbReference type="GO" id="GO:0070461">
    <property type="term" value="C:SAGA-type complex"/>
    <property type="evidence" value="ECO:0007669"/>
    <property type="project" value="TreeGrafter"/>
</dbReference>
<dbReference type="InterPro" id="IPR000433">
    <property type="entry name" value="Znf_ZZ"/>
</dbReference>
<dbReference type="Proteomes" id="UP001328107">
    <property type="component" value="Unassembled WGS sequence"/>
</dbReference>
<protein>
    <recommendedName>
        <fullName evidence="6">C2H2-type domain-containing protein</fullName>
    </recommendedName>
</protein>
<dbReference type="Pfam" id="PF22941">
    <property type="entry name" value="TADA2A-like_3rd"/>
    <property type="match status" value="1"/>
</dbReference>
<feature type="region of interest" description="Disordered" evidence="5">
    <location>
        <begin position="469"/>
        <end position="579"/>
    </location>
</feature>
<dbReference type="Pfam" id="PF25299">
    <property type="entry name" value="ZZ_ADA2"/>
    <property type="match status" value="1"/>
</dbReference>
<name>A0AAN5IF44_9BILA</name>
<dbReference type="CDD" id="cd02335">
    <property type="entry name" value="ZZ_ADA2"/>
    <property type="match status" value="1"/>
</dbReference>
<feature type="compositionally biased region" description="Basic and acidic residues" evidence="5">
    <location>
        <begin position="490"/>
        <end position="500"/>
    </location>
</feature>
<dbReference type="PANTHER" id="PTHR12374">
    <property type="entry name" value="TRANSCRIPTIONAL ADAPTOR 2 ADA2 -RELATED"/>
    <property type="match status" value="1"/>
</dbReference>
<dbReference type="GO" id="GO:0008270">
    <property type="term" value="F:zinc ion binding"/>
    <property type="evidence" value="ECO:0007669"/>
    <property type="project" value="UniProtKB-KW"/>
</dbReference>
<sequence>MEEVSTTVRCSFCIRDLSKVTRVACAECPAVLCVKCFQLGSESGKHKRGHNYEFFDTEDKDTLFNRQWGREDEQNLIQTVHRYKLGNWDEVTQVISKGGRKRVVADVSRHFQLYFVQSTLGRTAMKEKEWIERRDLFKDDISKVISDPSGRELYYHGVIEALRNVKELPDLNDEDVVQKIDQVVRDYFASHNRTERKRKASELGAVLSKSRPHTRKEVFPYGESDDDAWWERIFKEPSEKKEVDRYYEENSVCMEEKCMAEAVEIGDMAQIMKMMKDAGIEDHESLGEELKALRLETFGEKLPVAEEKKSHVGAPAREVYTFKSRLDNAEPQTKRAKMSVLESSTRPLLPVDLKQNILVEAVIDDEEAVKQLEGKTFFEATLRNGESEDSEATQETSCDEADEVVDDGEEDSEVSSATDSDSDASHAAVFDYEAYEAKMRAAGYATDELYSDWDEESKEEISATLRQLAQRGALVDSSEDADDEEEEEEEGRRSKTRDDSMEGAEEDSPMEDDDAPCGSSGARKYSSELCGLESEASEEDDEVEDVESMESELNFSDDDDAEDSPTTSTSSLAVSDCESETERLDTLFGAPAMHVPKAMRKEKKKPKRVIKFYELGSDDEYHTMDEDATALPMAEMTVGESRKRTIARKLRAQAEKYYDRSPKSGRFVAKIPRPSMSPELAEEVHKYTHYEFDRVMRAGHVTPPTASPTPTAESLDDSEDKDRTPEARFGDDFESGLEACFSMTEEGPVHADHPAFQKYIMERLVNESDGGSECSSDECHSMSSETGQQLLEELGYPLTVEGQENEDVFEDAVEAPEGEKDDNDGQRGGDRTVNIKQEPIDEGETTRRWNGRAIKKEIPDSNDNVATPHDAPEGGDREIKEEEPEEQAQAAAAKSQPSGSFEPLRVKTEPCQISPKEEPVDDTEQQKKTAEAAKPPEERMKTVKREKHTESPKERETPAEEEEQMEEEDSEGTLYKLAEGNNDDMMDGEEELDVAAEEVVVTTEGDDDNHVETSDTPAGDEEEEEEEGEKSNNDDEDFGCVREEGIGMRCACQACTKERWTETLGEKEHELWKQIKKSGLSLEEVKEKLRRHFVDDSESSDSPDCSVIDEDEPEEVYVDAVQLNDTDWKLNLNSMNLPIPVKRASYRSADVQGSGRFSDGEHLSPPSAAEEVEEKMVVEAEAPEDEDEKMEVVDESSDRPTSSTKTLDSAAATNEASLCGLEEEKEEEEEGEDEEDEEDDKDKTPPMLSGDDKKGDDESAPEEIPRPPVLVIKKVHARGRTNLRVETRPRTPQDEKKNEEKEEEEVEDKPSPAKKKKISREFKLLFKDLEIRKWEESQAKNLKERATKLGEKASRGGVAVAVSDSETDHPDPRKKKVKGSESEIDRSVPPTPMKKNVKGGRNYVKISDRPASWKNASAVADSPPVDEVPRSSRRDSNAKKIRRKSSGSPKKSKKESKKKGTKRAAEPEESERDEQSSGEEEETNGGDPKSPSKKRRKTKRISMSKKERKAKWNKKIQNRMAREEKQVEEKKAVVSNIQFFQQHEITFFSNVFRRIPFDYEDHGFRNRVNFKSWVNDIYNMGYNQDRDDFDFEYFNDAEQIVSRLNITNCEGGMPIDLENEIKLAKVDRYLRVLQERRALRNQAAEYESVPDFLQLCRKMNSERRKLKDIIRSKPEEEKFDNKLSSVLTRDEVLEMKLAKQRLLKIRSRTDKLKELHAAGATTLDGYESVARFKPRTKFGRSEEQKKVDDRERGTLLQFDEKIACQLERLSLVAGHSGDREEAESSTV</sequence>
<evidence type="ECO:0000313" key="7">
    <source>
        <dbReference type="EMBL" id="GMR60451.1"/>
    </source>
</evidence>
<evidence type="ECO:0000256" key="5">
    <source>
        <dbReference type="SAM" id="MobiDB-lite"/>
    </source>
</evidence>
<feature type="compositionally biased region" description="Acidic residues" evidence="5">
    <location>
        <begin position="477"/>
        <end position="489"/>
    </location>
</feature>
<dbReference type="EMBL" id="BTRK01000006">
    <property type="protein sequence ID" value="GMR60451.1"/>
    <property type="molecule type" value="Genomic_DNA"/>
</dbReference>
<feature type="compositionally biased region" description="Acidic residues" evidence="5">
    <location>
        <begin position="1467"/>
        <end position="1484"/>
    </location>
</feature>
<feature type="region of interest" description="Disordered" evidence="5">
    <location>
        <begin position="1139"/>
        <end position="1318"/>
    </location>
</feature>
<feature type="compositionally biased region" description="Acidic residues" evidence="5">
    <location>
        <begin position="1018"/>
        <end position="1028"/>
    </location>
</feature>
<feature type="region of interest" description="Disordered" evidence="5">
    <location>
        <begin position="1345"/>
        <end position="1514"/>
    </location>
</feature>
<feature type="compositionally biased region" description="Basic and acidic residues" evidence="5">
    <location>
        <begin position="1345"/>
        <end position="1354"/>
    </location>
</feature>
<proteinExistence type="predicted"/>
<evidence type="ECO:0000259" key="6">
    <source>
        <dbReference type="PROSITE" id="PS00028"/>
    </source>
</evidence>
<keyword evidence="8" id="KW-1185">Reference proteome</keyword>
<dbReference type="GO" id="GO:0005634">
    <property type="term" value="C:nucleus"/>
    <property type="evidence" value="ECO:0007669"/>
    <property type="project" value="UniProtKB-SubCell"/>
</dbReference>
<feature type="compositionally biased region" description="Basic residues" evidence="5">
    <location>
        <begin position="1491"/>
        <end position="1514"/>
    </location>
</feature>